<gene>
    <name evidence="2" type="ORF">ABEB36_004760</name>
</gene>
<proteinExistence type="predicted"/>
<dbReference type="EMBL" id="JBDJPC010000004">
    <property type="protein sequence ID" value="KAL1505137.1"/>
    <property type="molecule type" value="Genomic_DNA"/>
</dbReference>
<sequence>MEILKNENNRLKNELDKQTQIYKDEINKIKRSINNQNEGNKQEQKIYMPPDEEMTLDQLREAIDLEWHPEGFLNSEIKVGNPVMAGDEMIKVVVVEPEDKGMDRSVQRLYRDRFPELTDLSADFEILEQITVTKAGANKSTRKIILTKYDETLESVWNMLCQVKRTGKCVGDSHTPPREMER</sequence>
<evidence type="ECO:0000256" key="1">
    <source>
        <dbReference type="SAM" id="Coils"/>
    </source>
</evidence>
<dbReference type="Proteomes" id="UP001566132">
    <property type="component" value="Unassembled WGS sequence"/>
</dbReference>
<dbReference type="AlphaFoldDB" id="A0ABD1EVQ8"/>
<name>A0ABD1EVQ8_HYPHA</name>
<keyword evidence="3" id="KW-1185">Reference proteome</keyword>
<keyword evidence="1" id="KW-0175">Coiled coil</keyword>
<organism evidence="2 3">
    <name type="scientific">Hypothenemus hampei</name>
    <name type="common">Coffee berry borer</name>
    <dbReference type="NCBI Taxonomy" id="57062"/>
    <lineage>
        <taxon>Eukaryota</taxon>
        <taxon>Metazoa</taxon>
        <taxon>Ecdysozoa</taxon>
        <taxon>Arthropoda</taxon>
        <taxon>Hexapoda</taxon>
        <taxon>Insecta</taxon>
        <taxon>Pterygota</taxon>
        <taxon>Neoptera</taxon>
        <taxon>Endopterygota</taxon>
        <taxon>Coleoptera</taxon>
        <taxon>Polyphaga</taxon>
        <taxon>Cucujiformia</taxon>
        <taxon>Curculionidae</taxon>
        <taxon>Scolytinae</taxon>
        <taxon>Hypothenemus</taxon>
    </lineage>
</organism>
<reference evidence="2 3" key="1">
    <citation type="submission" date="2024-05" db="EMBL/GenBank/DDBJ databases">
        <title>Genetic variation in Jamaican populations of the coffee berry borer (Hypothenemus hampei).</title>
        <authorList>
            <person name="Errbii M."/>
            <person name="Myrie A."/>
        </authorList>
    </citation>
    <scope>NUCLEOTIDE SEQUENCE [LARGE SCALE GENOMIC DNA]</scope>
    <source>
        <strain evidence="2">JA-Hopewell-2020-01-JO</strain>
        <tissue evidence="2">Whole body</tissue>
    </source>
</reference>
<accession>A0ABD1EVQ8</accession>
<comment type="caution">
    <text evidence="2">The sequence shown here is derived from an EMBL/GenBank/DDBJ whole genome shotgun (WGS) entry which is preliminary data.</text>
</comment>
<evidence type="ECO:0000313" key="3">
    <source>
        <dbReference type="Proteomes" id="UP001566132"/>
    </source>
</evidence>
<evidence type="ECO:0000313" key="2">
    <source>
        <dbReference type="EMBL" id="KAL1505137.1"/>
    </source>
</evidence>
<protein>
    <submittedName>
        <fullName evidence="2">Uncharacterized protein</fullName>
    </submittedName>
</protein>
<feature type="coiled-coil region" evidence="1">
    <location>
        <begin position="1"/>
        <end position="32"/>
    </location>
</feature>